<dbReference type="RefSeq" id="WP_309724337.1">
    <property type="nucleotide sequence ID" value="NZ_JARWAM010000015.1"/>
</dbReference>
<dbReference type="Proteomes" id="UP001251374">
    <property type="component" value="Unassembled WGS sequence"/>
</dbReference>
<evidence type="ECO:0000256" key="1">
    <source>
        <dbReference type="SAM" id="SignalP"/>
    </source>
</evidence>
<feature type="chain" id="PRO_5045920187" evidence="1">
    <location>
        <begin position="24"/>
        <end position="141"/>
    </location>
</feature>
<gene>
    <name evidence="2" type="ORF">QC821_17965</name>
</gene>
<comment type="caution">
    <text evidence="2">The sequence shown here is derived from an EMBL/GenBank/DDBJ whole genome shotgun (WGS) entry which is preliminary data.</text>
</comment>
<accession>A0ABU1HI56</accession>
<name>A0ABU1HI56_9GAMM</name>
<evidence type="ECO:0000313" key="2">
    <source>
        <dbReference type="EMBL" id="MDR5907171.1"/>
    </source>
</evidence>
<protein>
    <submittedName>
        <fullName evidence="2">Phosphate ABC transporter substrate-binding protein</fullName>
    </submittedName>
</protein>
<keyword evidence="3" id="KW-1185">Reference proteome</keyword>
<evidence type="ECO:0000313" key="3">
    <source>
        <dbReference type="Proteomes" id="UP001251374"/>
    </source>
</evidence>
<dbReference type="SUPFAM" id="SSF53850">
    <property type="entry name" value="Periplasmic binding protein-like II"/>
    <property type="match status" value="1"/>
</dbReference>
<sequence>MTSRLTRLGFSLLILLSANVSLADVVLVVSAKSPVHILTRNELADIYLGRNSRFPNGQPAVPVDQRESSADYVAFYRHYLGQTPAQIKMHWSRLIFTGRGQPPRSLPSSRAVADFVAEHAQAIGYLDDAYLDERLRRVSIE</sequence>
<proteinExistence type="predicted"/>
<reference evidence="2 3" key="1">
    <citation type="submission" date="2023-04" db="EMBL/GenBank/DDBJ databases">
        <title>A long-awaited taxogenomic arrangement of the family Halomonadaceae.</title>
        <authorList>
            <person name="De La Haba R."/>
            <person name="Chuvochina M."/>
            <person name="Wittouck S."/>
            <person name="Arahal D.R."/>
            <person name="Sanchez-Porro C."/>
            <person name="Hugenholtz P."/>
            <person name="Ventosa A."/>
        </authorList>
    </citation>
    <scope>NUCLEOTIDE SEQUENCE [LARGE SCALE GENOMIC DNA]</scope>
    <source>
        <strain evidence="2 3">DSM 26770</strain>
    </source>
</reference>
<dbReference type="EMBL" id="JARWAM010000015">
    <property type="protein sequence ID" value="MDR5907171.1"/>
    <property type="molecule type" value="Genomic_DNA"/>
</dbReference>
<keyword evidence="1" id="KW-0732">Signal</keyword>
<dbReference type="Gene3D" id="3.40.190.10">
    <property type="entry name" value="Periplasmic binding protein-like II"/>
    <property type="match status" value="1"/>
</dbReference>
<organism evidence="2 3">
    <name type="scientific">Franzmannia qiaohouensis</name>
    <dbReference type="NCBI Taxonomy" id="1329370"/>
    <lineage>
        <taxon>Bacteria</taxon>
        <taxon>Pseudomonadati</taxon>
        <taxon>Pseudomonadota</taxon>
        <taxon>Gammaproteobacteria</taxon>
        <taxon>Oceanospirillales</taxon>
        <taxon>Halomonadaceae</taxon>
        <taxon>Franzmannia</taxon>
    </lineage>
</organism>
<feature type="signal peptide" evidence="1">
    <location>
        <begin position="1"/>
        <end position="23"/>
    </location>
</feature>